<evidence type="ECO:0000313" key="10">
    <source>
        <dbReference type="Proteomes" id="UP000295244"/>
    </source>
</evidence>
<dbReference type="InterPro" id="IPR050072">
    <property type="entry name" value="Peptidase_M20A"/>
</dbReference>
<feature type="domain" description="Peptidase M20 dimerisation" evidence="8">
    <location>
        <begin position="199"/>
        <end position="311"/>
    </location>
</feature>
<gene>
    <name evidence="9" type="ORF">E0L93_09685</name>
</gene>
<organism evidence="9 10">
    <name type="scientific">Rubrobacter taiwanensis</name>
    <dbReference type="NCBI Taxonomy" id="185139"/>
    <lineage>
        <taxon>Bacteria</taxon>
        <taxon>Bacillati</taxon>
        <taxon>Actinomycetota</taxon>
        <taxon>Rubrobacteria</taxon>
        <taxon>Rubrobacterales</taxon>
        <taxon>Rubrobacteraceae</taxon>
        <taxon>Rubrobacter</taxon>
    </lineage>
</organism>
<dbReference type="InterPro" id="IPR010182">
    <property type="entry name" value="ArgE/DapE"/>
</dbReference>
<dbReference type="InterPro" id="IPR033687">
    <property type="entry name" value="YodQ-like"/>
</dbReference>
<comment type="similarity">
    <text evidence="3">Belongs to the peptidase M20A family.</text>
</comment>
<dbReference type="Gene3D" id="3.30.70.360">
    <property type="match status" value="1"/>
</dbReference>
<keyword evidence="6" id="KW-0862">Zinc</keyword>
<dbReference type="PANTHER" id="PTHR43808:SF25">
    <property type="entry name" value="PEPTIDASE M20 DIMERISATION DOMAIN-CONTAINING PROTEIN"/>
    <property type="match status" value="1"/>
</dbReference>
<dbReference type="Proteomes" id="UP000295244">
    <property type="component" value="Unassembled WGS sequence"/>
</dbReference>
<dbReference type="InterPro" id="IPR002933">
    <property type="entry name" value="Peptidase_M20"/>
</dbReference>
<accession>A0A4R1BIC6</accession>
<dbReference type="GO" id="GO:0016787">
    <property type="term" value="F:hydrolase activity"/>
    <property type="evidence" value="ECO:0007669"/>
    <property type="project" value="UniProtKB-KW"/>
</dbReference>
<keyword evidence="10" id="KW-1185">Reference proteome</keyword>
<dbReference type="InterPro" id="IPR011650">
    <property type="entry name" value="Peptidase_M20_dimer"/>
</dbReference>
<dbReference type="EMBL" id="SKBU01000015">
    <property type="protein sequence ID" value="TCJ16994.1"/>
    <property type="molecule type" value="Genomic_DNA"/>
</dbReference>
<dbReference type="NCBIfam" id="NF005306">
    <property type="entry name" value="PRK06837.1"/>
    <property type="match status" value="1"/>
</dbReference>
<evidence type="ECO:0000256" key="4">
    <source>
        <dbReference type="ARBA" id="ARBA00022723"/>
    </source>
</evidence>
<name>A0A4R1BIC6_9ACTN</name>
<comment type="caution">
    <text evidence="9">The sequence shown here is derived from an EMBL/GenBank/DDBJ whole genome shotgun (WGS) entry which is preliminary data.</text>
</comment>
<dbReference type="Pfam" id="PF07687">
    <property type="entry name" value="M20_dimer"/>
    <property type="match status" value="1"/>
</dbReference>
<keyword evidence="7" id="KW-0170">Cobalt</keyword>
<evidence type="ECO:0000256" key="2">
    <source>
        <dbReference type="ARBA" id="ARBA00001947"/>
    </source>
</evidence>
<comment type="cofactor">
    <cofactor evidence="1">
        <name>Co(2+)</name>
        <dbReference type="ChEBI" id="CHEBI:48828"/>
    </cofactor>
</comment>
<dbReference type="OrthoDB" id="7055905at2"/>
<dbReference type="Gene3D" id="3.40.630.10">
    <property type="entry name" value="Zn peptidases"/>
    <property type="match status" value="1"/>
</dbReference>
<dbReference type="GO" id="GO:0046872">
    <property type="term" value="F:metal ion binding"/>
    <property type="evidence" value="ECO:0007669"/>
    <property type="project" value="UniProtKB-KW"/>
</dbReference>
<dbReference type="PANTHER" id="PTHR43808">
    <property type="entry name" value="ACETYLORNITHINE DEACETYLASE"/>
    <property type="match status" value="1"/>
</dbReference>
<dbReference type="AlphaFoldDB" id="A0A4R1BIC6"/>
<comment type="cofactor">
    <cofactor evidence="2">
        <name>Zn(2+)</name>
        <dbReference type="ChEBI" id="CHEBI:29105"/>
    </cofactor>
</comment>
<dbReference type="CDD" id="cd03895">
    <property type="entry name" value="M20_ArgE_DapE-like"/>
    <property type="match status" value="1"/>
</dbReference>
<evidence type="ECO:0000256" key="3">
    <source>
        <dbReference type="ARBA" id="ARBA00006247"/>
    </source>
</evidence>
<keyword evidence="4" id="KW-0479">Metal-binding</keyword>
<sequence>MRTGLLRRIERNWEQELEFLRGLVRRPSTLGNEAPVQRYIARELEEMGLKPDIWQIDPAEISRMPGYSPVEWPYESRPNVAATLRGSGGGRSLILNGHVDVVPATPEHHWTCDPWGAEISDGRMYGRGAADMKSGIAAMIYAVRAIKEEDIALEGDLTLETVIEEECTGNGTLSARARGYTADAAIIPEPFAQTALEAQVGVMWARVTVRGQGAHAERASGAVNAISKAYPMMEAVKELEAKANAAGRPAYFAGHEHPLNYNIGRIRGGDWTSSVPEECTFEVRIACYPGEDLKEVQRRFKRHLMERAREDSWLSENPPEIVFYAFQAEGCTVERSEPLFATLGEQHRSVTGKELQFYSFTGTTDIRFFNLYSGISATCYGPLGGNLHAPDEWVDLESVKSVTQVLALSIVEWCSSREPLSDEGT</sequence>
<reference evidence="9 10" key="1">
    <citation type="submission" date="2019-03" db="EMBL/GenBank/DDBJ databases">
        <title>Whole genome sequence of a novel Rubrobacter taiwanensis strain, isolated from Yellowstone National Park.</title>
        <authorList>
            <person name="Freed S."/>
            <person name="Ramaley R.F."/>
            <person name="Kyndt J.A."/>
        </authorList>
    </citation>
    <scope>NUCLEOTIDE SEQUENCE [LARGE SCALE GENOMIC DNA]</scope>
    <source>
        <strain evidence="9 10">Yellowstone</strain>
    </source>
</reference>
<dbReference type="Pfam" id="PF01546">
    <property type="entry name" value="Peptidase_M20"/>
    <property type="match status" value="1"/>
</dbReference>
<evidence type="ECO:0000256" key="5">
    <source>
        <dbReference type="ARBA" id="ARBA00022801"/>
    </source>
</evidence>
<dbReference type="SUPFAM" id="SSF55031">
    <property type="entry name" value="Bacterial exopeptidase dimerisation domain"/>
    <property type="match status" value="1"/>
</dbReference>
<protein>
    <submittedName>
        <fullName evidence="9">ArgE/DapE family deacylase</fullName>
    </submittedName>
</protein>
<keyword evidence="5" id="KW-0378">Hydrolase</keyword>
<dbReference type="NCBIfam" id="TIGR01910">
    <property type="entry name" value="DapE-ArgE"/>
    <property type="match status" value="1"/>
</dbReference>
<evidence type="ECO:0000259" key="8">
    <source>
        <dbReference type="Pfam" id="PF07687"/>
    </source>
</evidence>
<evidence type="ECO:0000256" key="1">
    <source>
        <dbReference type="ARBA" id="ARBA00001941"/>
    </source>
</evidence>
<proteinExistence type="inferred from homology"/>
<evidence type="ECO:0000256" key="6">
    <source>
        <dbReference type="ARBA" id="ARBA00022833"/>
    </source>
</evidence>
<dbReference type="InterPro" id="IPR036264">
    <property type="entry name" value="Bact_exopeptidase_dim_dom"/>
</dbReference>
<evidence type="ECO:0000256" key="7">
    <source>
        <dbReference type="ARBA" id="ARBA00023285"/>
    </source>
</evidence>
<evidence type="ECO:0000313" key="9">
    <source>
        <dbReference type="EMBL" id="TCJ16994.1"/>
    </source>
</evidence>
<dbReference type="SUPFAM" id="SSF53187">
    <property type="entry name" value="Zn-dependent exopeptidases"/>
    <property type="match status" value="1"/>
</dbReference>